<dbReference type="Proteomes" id="UP000540989">
    <property type="component" value="Unassembled WGS sequence"/>
</dbReference>
<evidence type="ECO:0000256" key="1">
    <source>
        <dbReference type="ARBA" id="ARBA00022722"/>
    </source>
</evidence>
<keyword evidence="1" id="KW-0540">Nuclease</keyword>
<evidence type="ECO:0000256" key="13">
    <source>
        <dbReference type="ARBA" id="ARBA00034923"/>
    </source>
</evidence>
<dbReference type="InterPro" id="IPR014017">
    <property type="entry name" value="DNA_helicase_UvrD-like_C"/>
</dbReference>
<dbReference type="PANTHER" id="PTHR11070">
    <property type="entry name" value="UVRD / RECB / PCRA DNA HELICASE FAMILY MEMBER"/>
    <property type="match status" value="1"/>
</dbReference>
<dbReference type="InterPro" id="IPR038726">
    <property type="entry name" value="PDDEXK_AddAB-type"/>
</dbReference>
<keyword evidence="6 18" id="KW-0269">Exonuclease</keyword>
<dbReference type="InterPro" id="IPR027417">
    <property type="entry name" value="P-loop_NTPase"/>
</dbReference>
<keyword evidence="8" id="KW-0238">DNA-binding</keyword>
<evidence type="ECO:0000256" key="11">
    <source>
        <dbReference type="ARBA" id="ARBA00034617"/>
    </source>
</evidence>
<dbReference type="GO" id="GO:0033202">
    <property type="term" value="C:DNA helicase complex"/>
    <property type="evidence" value="ECO:0007669"/>
    <property type="project" value="TreeGrafter"/>
</dbReference>
<dbReference type="PROSITE" id="PS51217">
    <property type="entry name" value="UVRD_HELICASE_CTER"/>
    <property type="match status" value="1"/>
</dbReference>
<dbReference type="EC" id="5.6.2.4" evidence="12"/>
<keyword evidence="2 15" id="KW-0547">Nucleotide-binding</keyword>
<keyword evidence="4 15" id="KW-0378">Hydrolase</keyword>
<name>A0A7W7Z8R9_9BACT</name>
<evidence type="ECO:0000256" key="2">
    <source>
        <dbReference type="ARBA" id="ARBA00022741"/>
    </source>
</evidence>
<dbReference type="RefSeq" id="WP_184213020.1">
    <property type="nucleotide sequence ID" value="NZ_JACHIP010000001.1"/>
</dbReference>
<evidence type="ECO:0000256" key="12">
    <source>
        <dbReference type="ARBA" id="ARBA00034808"/>
    </source>
</evidence>
<evidence type="ECO:0000256" key="15">
    <source>
        <dbReference type="PROSITE-ProRule" id="PRU00560"/>
    </source>
</evidence>
<dbReference type="Pfam" id="PF12705">
    <property type="entry name" value="PDDEXK_1"/>
    <property type="match status" value="1"/>
</dbReference>
<dbReference type="SUPFAM" id="SSF52540">
    <property type="entry name" value="P-loop containing nucleoside triphosphate hydrolases"/>
    <property type="match status" value="1"/>
</dbReference>
<keyword evidence="3" id="KW-0227">DNA damage</keyword>
<keyword evidence="10" id="KW-0413">Isomerase</keyword>
<protein>
    <recommendedName>
        <fullName evidence="12">DNA 3'-5' helicase</fullName>
        <ecNumber evidence="12">5.6.2.4</ecNumber>
    </recommendedName>
    <alternativeName>
        <fullName evidence="13">DNA 3'-5' helicase II</fullName>
    </alternativeName>
</protein>
<dbReference type="Gene3D" id="3.40.50.300">
    <property type="entry name" value="P-loop containing nucleotide triphosphate hydrolases"/>
    <property type="match status" value="3"/>
</dbReference>
<dbReference type="Pfam" id="PF13361">
    <property type="entry name" value="UvrD_C"/>
    <property type="match status" value="2"/>
</dbReference>
<evidence type="ECO:0000256" key="7">
    <source>
        <dbReference type="ARBA" id="ARBA00022840"/>
    </source>
</evidence>
<reference evidence="18 19" key="1">
    <citation type="submission" date="2020-08" db="EMBL/GenBank/DDBJ databases">
        <title>Genomic Encyclopedia of Type Strains, Phase IV (KMG-V): Genome sequencing to study the core and pangenomes of soil and plant-associated prokaryotes.</title>
        <authorList>
            <person name="Whitman W."/>
        </authorList>
    </citation>
    <scope>NUCLEOTIDE SEQUENCE [LARGE SCALE GENOMIC DNA]</scope>
    <source>
        <strain evidence="18 19">M8UP14</strain>
    </source>
</reference>
<evidence type="ECO:0000256" key="9">
    <source>
        <dbReference type="ARBA" id="ARBA00023204"/>
    </source>
</evidence>
<dbReference type="GO" id="GO:0005524">
    <property type="term" value="F:ATP binding"/>
    <property type="evidence" value="ECO:0007669"/>
    <property type="project" value="UniProtKB-UniRule"/>
</dbReference>
<evidence type="ECO:0000313" key="19">
    <source>
        <dbReference type="Proteomes" id="UP000540989"/>
    </source>
</evidence>
<evidence type="ECO:0000259" key="17">
    <source>
        <dbReference type="PROSITE" id="PS51217"/>
    </source>
</evidence>
<accession>A0A7W7Z8R9</accession>
<keyword evidence="9" id="KW-0234">DNA repair</keyword>
<keyword evidence="7 15" id="KW-0067">ATP-binding</keyword>
<proteinExistence type="predicted"/>
<dbReference type="Pfam" id="PF00580">
    <property type="entry name" value="UvrD-helicase"/>
    <property type="match status" value="1"/>
</dbReference>
<evidence type="ECO:0000256" key="10">
    <source>
        <dbReference type="ARBA" id="ARBA00023235"/>
    </source>
</evidence>
<dbReference type="GO" id="GO:0003677">
    <property type="term" value="F:DNA binding"/>
    <property type="evidence" value="ECO:0007669"/>
    <property type="project" value="UniProtKB-KW"/>
</dbReference>
<feature type="domain" description="UvrD-like helicase C-terminal" evidence="17">
    <location>
        <begin position="536"/>
        <end position="811"/>
    </location>
</feature>
<evidence type="ECO:0000256" key="6">
    <source>
        <dbReference type="ARBA" id="ARBA00022839"/>
    </source>
</evidence>
<dbReference type="GO" id="GO:0005829">
    <property type="term" value="C:cytosol"/>
    <property type="evidence" value="ECO:0007669"/>
    <property type="project" value="TreeGrafter"/>
</dbReference>
<dbReference type="AlphaFoldDB" id="A0A7W7Z8R9"/>
<dbReference type="GO" id="GO:0004527">
    <property type="term" value="F:exonuclease activity"/>
    <property type="evidence" value="ECO:0007669"/>
    <property type="project" value="UniProtKB-KW"/>
</dbReference>
<comment type="caution">
    <text evidence="18">The sequence shown here is derived from an EMBL/GenBank/DDBJ whole genome shotgun (WGS) entry which is preliminary data.</text>
</comment>
<evidence type="ECO:0000256" key="4">
    <source>
        <dbReference type="ARBA" id="ARBA00022801"/>
    </source>
</evidence>
<dbReference type="InterPro" id="IPR014016">
    <property type="entry name" value="UvrD-like_ATP-bd"/>
</dbReference>
<dbReference type="InterPro" id="IPR000212">
    <property type="entry name" value="DNA_helicase_UvrD/REP"/>
</dbReference>
<evidence type="ECO:0000256" key="14">
    <source>
        <dbReference type="ARBA" id="ARBA00048988"/>
    </source>
</evidence>
<gene>
    <name evidence="18" type="ORF">HDF16_000042</name>
</gene>
<evidence type="ECO:0000256" key="8">
    <source>
        <dbReference type="ARBA" id="ARBA00023125"/>
    </source>
</evidence>
<dbReference type="SUPFAM" id="SSF52980">
    <property type="entry name" value="Restriction endonuclease-like"/>
    <property type="match status" value="1"/>
</dbReference>
<comment type="catalytic activity">
    <reaction evidence="14">
        <text>ATP + H2O = ADP + phosphate + H(+)</text>
        <dbReference type="Rhea" id="RHEA:13065"/>
        <dbReference type="ChEBI" id="CHEBI:15377"/>
        <dbReference type="ChEBI" id="CHEBI:15378"/>
        <dbReference type="ChEBI" id="CHEBI:30616"/>
        <dbReference type="ChEBI" id="CHEBI:43474"/>
        <dbReference type="ChEBI" id="CHEBI:456216"/>
        <dbReference type="EC" id="5.6.2.4"/>
    </reaction>
</comment>
<dbReference type="GO" id="GO:0000725">
    <property type="term" value="P:recombinational repair"/>
    <property type="evidence" value="ECO:0007669"/>
    <property type="project" value="TreeGrafter"/>
</dbReference>
<evidence type="ECO:0000313" key="18">
    <source>
        <dbReference type="EMBL" id="MBB5055373.1"/>
    </source>
</evidence>
<dbReference type="PANTHER" id="PTHR11070:SF2">
    <property type="entry name" value="ATP-DEPENDENT DNA HELICASE SRS2"/>
    <property type="match status" value="1"/>
</dbReference>
<evidence type="ECO:0000256" key="5">
    <source>
        <dbReference type="ARBA" id="ARBA00022806"/>
    </source>
</evidence>
<dbReference type="InterPro" id="IPR011335">
    <property type="entry name" value="Restrct_endonuc-II-like"/>
</dbReference>
<keyword evidence="5 15" id="KW-0347">Helicase</keyword>
<feature type="domain" description="UvrD-like helicase ATP-binding" evidence="16">
    <location>
        <begin position="16"/>
        <end position="511"/>
    </location>
</feature>
<evidence type="ECO:0000256" key="3">
    <source>
        <dbReference type="ARBA" id="ARBA00022763"/>
    </source>
</evidence>
<dbReference type="PROSITE" id="PS51198">
    <property type="entry name" value="UVRD_HELICASE_ATP_BIND"/>
    <property type="match status" value="1"/>
</dbReference>
<evidence type="ECO:0000259" key="16">
    <source>
        <dbReference type="PROSITE" id="PS51198"/>
    </source>
</evidence>
<comment type="catalytic activity">
    <reaction evidence="11">
        <text>Couples ATP hydrolysis with the unwinding of duplex DNA by translocating in the 3'-5' direction.</text>
        <dbReference type="EC" id="5.6.2.4"/>
    </reaction>
</comment>
<dbReference type="InterPro" id="IPR011604">
    <property type="entry name" value="PDDEXK-like_dom_sf"/>
</dbReference>
<organism evidence="18 19">
    <name type="scientific">Granulicella aggregans</name>
    <dbReference type="NCBI Taxonomy" id="474949"/>
    <lineage>
        <taxon>Bacteria</taxon>
        <taxon>Pseudomonadati</taxon>
        <taxon>Acidobacteriota</taxon>
        <taxon>Terriglobia</taxon>
        <taxon>Terriglobales</taxon>
        <taxon>Acidobacteriaceae</taxon>
        <taxon>Granulicella</taxon>
    </lineage>
</organism>
<feature type="binding site" evidence="15">
    <location>
        <begin position="37"/>
        <end position="44"/>
    </location>
    <ligand>
        <name>ATP</name>
        <dbReference type="ChEBI" id="CHEBI:30616"/>
    </ligand>
</feature>
<dbReference type="Gene3D" id="1.10.486.10">
    <property type="entry name" value="PCRA, domain 4"/>
    <property type="match status" value="1"/>
</dbReference>
<dbReference type="GO" id="GO:0043138">
    <property type="term" value="F:3'-5' DNA helicase activity"/>
    <property type="evidence" value="ECO:0007669"/>
    <property type="project" value="UniProtKB-EC"/>
</dbReference>
<dbReference type="EMBL" id="JACHIP010000001">
    <property type="protein sequence ID" value="MBB5055373.1"/>
    <property type="molecule type" value="Genomic_DNA"/>
</dbReference>
<dbReference type="Gene3D" id="3.90.320.10">
    <property type="match status" value="1"/>
</dbReference>
<sequence length="1201" mass="133112">MAELFAIDEHKSTKPPLPDAAERERALDIHHSWIVEAPAGSGKTGLLIQRYLRLLADESVTSPEQILAITFTRKATAEMRERVLSQLQNATSESEPANDFDRETRPMALAALERDRKLNWSLVDQPNRLRIRTIDSVCSEIANSLPVLSGTGGRRDVVDEAGELYAIAAHRTFLQLGGSDVPLNKALREVLLHRDGDLANCERLLASMLRLRDQWGALVPLGRRELDDTYLDTHVLPKLERALDNAICTALTQVTRHFPEHLLRQLTLAATSMAHIAGYKGATSPIAICANRNLSPGERAEDLDHWRALIHLLLTKEKTLRKAVSANIVKFELSKSEQANLKALIAEFHDRDDLLAALCKLDELPPAKYPQEQWLIAKHLFRVLNHAMAELQIVFAERSECDHAEIALAAKTALSADTGPDDLEAALGLRLQHILVDEMQDTSSSQYELIQMLTAHFDGHSQTAFLVGDPKQSIYLFRQARVERFLHAMSTEQLGDVHLGLLRLTANFRSQAGLVGDFNDDFSQIFSSPTAQTHSGEVQFVAASAMRPRDEDSGDRVWHADVLPYVKPGEASSEQKKHRQASALEIREIIEYWRASPLPEDRQKPWQIAVLVRSRSHLERIVATFKEVPAIPYRAVDIDPLKERPEVMDLFALTRALLHPADRTAWLAVLHAPWCGFDLSELHTLTGADDPAFSDWTMHALIAERGDLLPPEAITRLERIWPVFAAAAAQRHRAPFAQTVERTWRSLGGDAYLDGSELANAHSYLRLLEDLEEQQGSVAIAALEARLERLFAAPSLDPTAVELLTIHKAKGLEWDVVIVPALERTSGRNHSEFLSWVELDSSASTSDQDEAAHFILAPIAGRGEDSAELNKWIAGIHKSRESAETRRLFYVACTRAREELHLFAAPKLSAKGEINPAAGTLLKAAWPAAEAAFAGPLASAQSPSNVTEFPPPIPEGILEDIAASTSVTDQAQSKRPAILKRLPIIFDPATRLANPRPLPYGDTDEAPSLHFERPEGSVAARAFGNAVHAFLELLTQQIATGESAANLLHALPGWTPRVAAILRSEGLPPTMVERLTQRVLHALASTLKDPTGLWLLSPHQGSATEFALTAWATQRSNIRIDRVFRAGADPLAAGSDHLWIVDYKTTTHGPEGLDAFLAEEREKYAPQLEAYAAILKQKEDETVIRLALYYPMLSKLNWWIP</sequence>
<keyword evidence="19" id="KW-1185">Reference proteome</keyword>